<evidence type="ECO:0000313" key="2">
    <source>
        <dbReference type="EMBL" id="ABR75422.1"/>
    </source>
</evidence>
<keyword evidence="1" id="KW-0812">Transmembrane</keyword>
<protein>
    <submittedName>
        <fullName evidence="2">Uncharacterized protein</fullName>
    </submittedName>
</protein>
<evidence type="ECO:0000313" key="3">
    <source>
        <dbReference type="Proteomes" id="UP000001114"/>
    </source>
</evidence>
<dbReference type="RefSeq" id="WP_012073798.1">
    <property type="nucleotide sequence ID" value="NC_009655.1"/>
</dbReference>
<keyword evidence="3" id="KW-1185">Reference proteome</keyword>
<dbReference type="HOGENOM" id="CLU_124376_0_0_6"/>
<dbReference type="EMBL" id="CP000746">
    <property type="protein sequence ID" value="ABR75422.1"/>
    <property type="molecule type" value="Genomic_DNA"/>
</dbReference>
<dbReference type="Proteomes" id="UP000001114">
    <property type="component" value="Chromosome"/>
</dbReference>
<feature type="transmembrane region" description="Helical" evidence="1">
    <location>
        <begin position="133"/>
        <end position="153"/>
    </location>
</feature>
<feature type="transmembrane region" description="Helical" evidence="1">
    <location>
        <begin position="62"/>
        <end position="79"/>
    </location>
</feature>
<organism evidence="2 3">
    <name type="scientific">Actinobacillus succinogenes (strain ATCC 55618 / DSM 22257 / CCUG 43843 / 130Z)</name>
    <dbReference type="NCBI Taxonomy" id="339671"/>
    <lineage>
        <taxon>Bacteria</taxon>
        <taxon>Pseudomonadati</taxon>
        <taxon>Pseudomonadota</taxon>
        <taxon>Gammaproteobacteria</taxon>
        <taxon>Pasteurellales</taxon>
        <taxon>Pasteurellaceae</taxon>
        <taxon>Actinobacillus</taxon>
    </lineage>
</organism>
<dbReference type="eggNOG" id="ENOG503107N">
    <property type="taxonomic scope" value="Bacteria"/>
</dbReference>
<proteinExistence type="predicted"/>
<feature type="transmembrane region" description="Helical" evidence="1">
    <location>
        <begin position="40"/>
        <end position="57"/>
    </location>
</feature>
<evidence type="ECO:0000256" key="1">
    <source>
        <dbReference type="SAM" id="Phobius"/>
    </source>
</evidence>
<accession>A6VR25</accession>
<dbReference type="KEGG" id="asu:Asuc_2076"/>
<feature type="transmembrane region" description="Helical" evidence="1">
    <location>
        <begin position="108"/>
        <end position="126"/>
    </location>
</feature>
<name>A6VR25_ACTSZ</name>
<keyword evidence="1" id="KW-1133">Transmembrane helix</keyword>
<dbReference type="STRING" id="339671.Asuc_2076"/>
<dbReference type="OrthoDB" id="3425563at2"/>
<sequence>MKKDTITALVFAVFSMAFITLCFTHQGFFDWIFLRHANQASWYIRPLFLIPLCLFAYKRSLGGIFITIFLLLTSMFWFPEPETVNGRIKDFLEFEKNWLMGEWRAVKILFTLLVPLSLSLLCGAFWKRNVRLGTAVIVLIALSKALWSIVYGGEAGKAVIIPAVLGLLICVAAVWVYVKKTHS</sequence>
<dbReference type="AlphaFoldDB" id="A6VR25"/>
<feature type="transmembrane region" description="Helical" evidence="1">
    <location>
        <begin position="159"/>
        <end position="178"/>
    </location>
</feature>
<keyword evidence="1" id="KW-0472">Membrane</keyword>
<gene>
    <name evidence="2" type="ordered locus">Asuc_2076</name>
</gene>
<reference evidence="3" key="1">
    <citation type="journal article" date="2010" name="BMC Genomics">
        <title>A genomic perspective on the potential of Actinobacillus succinogenes for industrial succinate production.</title>
        <authorList>
            <person name="McKinlay J.B."/>
            <person name="Laivenieks M."/>
            <person name="Schindler B.D."/>
            <person name="McKinlay A.A."/>
            <person name="Siddaramappa S."/>
            <person name="Challacombe J.F."/>
            <person name="Lowry S.R."/>
            <person name="Clum A."/>
            <person name="Lapidus A.L."/>
            <person name="Burkhart K.B."/>
            <person name="Harkins V."/>
            <person name="Vieille C."/>
        </authorList>
    </citation>
    <scope>NUCLEOTIDE SEQUENCE [LARGE SCALE GENOMIC DNA]</scope>
    <source>
        <strain evidence="3">ATCC 55618 / DSM 22257 / CCUG 43843 / 130Z</strain>
    </source>
</reference>